<feature type="domain" description="Glutamyl/glutaminyl-tRNA synthetase class Ib catalytic" evidence="8">
    <location>
        <begin position="7"/>
        <end position="272"/>
    </location>
</feature>
<evidence type="ECO:0000313" key="9">
    <source>
        <dbReference type="EMBL" id="MCH7399403.1"/>
    </source>
</evidence>
<evidence type="ECO:0000259" key="8">
    <source>
        <dbReference type="Pfam" id="PF00749"/>
    </source>
</evidence>
<dbReference type="Proteomes" id="UP001165488">
    <property type="component" value="Unassembled WGS sequence"/>
</dbReference>
<evidence type="ECO:0000256" key="5">
    <source>
        <dbReference type="ARBA" id="ARBA00022840"/>
    </source>
</evidence>
<dbReference type="InterPro" id="IPR020058">
    <property type="entry name" value="Glu/Gln-tRNA-synth_Ib_cat-dom"/>
</dbReference>
<evidence type="ECO:0000256" key="6">
    <source>
        <dbReference type="ARBA" id="ARBA00023146"/>
    </source>
</evidence>
<proteinExistence type="inferred from homology"/>
<keyword evidence="10" id="KW-1185">Reference proteome</keyword>
<organism evidence="9 10">
    <name type="scientific">Belliella calami</name>
    <dbReference type="NCBI Taxonomy" id="2923436"/>
    <lineage>
        <taxon>Bacteria</taxon>
        <taxon>Pseudomonadati</taxon>
        <taxon>Bacteroidota</taxon>
        <taxon>Cytophagia</taxon>
        <taxon>Cytophagales</taxon>
        <taxon>Cyclobacteriaceae</taxon>
        <taxon>Belliella</taxon>
    </lineage>
</organism>
<comment type="similarity">
    <text evidence="7">Belongs to the class-I aminoacyl-tRNA synthetase family.</text>
</comment>
<dbReference type="PRINTS" id="PR00987">
    <property type="entry name" value="TRNASYNTHGLU"/>
</dbReference>
<reference evidence="9" key="1">
    <citation type="submission" date="2022-03" db="EMBL/GenBank/DDBJ databases">
        <title>De novo assembled genomes of Belliella spp. (Cyclobacteriaceae) strains.</title>
        <authorList>
            <person name="Szabo A."/>
            <person name="Korponai K."/>
            <person name="Felfoldi T."/>
        </authorList>
    </citation>
    <scope>NUCLEOTIDE SEQUENCE</scope>
    <source>
        <strain evidence="9">DSM 107340</strain>
    </source>
</reference>
<dbReference type="PANTHER" id="PTHR43311:SF1">
    <property type="entry name" value="GLUTAMYL-Q TRNA(ASP) SYNTHETASE"/>
    <property type="match status" value="1"/>
</dbReference>
<evidence type="ECO:0000256" key="1">
    <source>
        <dbReference type="ARBA" id="ARBA00022598"/>
    </source>
</evidence>
<gene>
    <name evidence="9" type="ORF">MM236_15480</name>
</gene>
<dbReference type="InterPro" id="IPR014729">
    <property type="entry name" value="Rossmann-like_a/b/a_fold"/>
</dbReference>
<dbReference type="PANTHER" id="PTHR43311">
    <property type="entry name" value="GLUTAMATE--TRNA LIGASE"/>
    <property type="match status" value="1"/>
</dbReference>
<keyword evidence="2" id="KW-0479">Metal-binding</keyword>
<evidence type="ECO:0000256" key="2">
    <source>
        <dbReference type="ARBA" id="ARBA00022723"/>
    </source>
</evidence>
<comment type="caution">
    <text evidence="9">The sequence shown here is derived from an EMBL/GenBank/DDBJ whole genome shotgun (WGS) entry which is preliminary data.</text>
</comment>
<dbReference type="InterPro" id="IPR000924">
    <property type="entry name" value="Glu/Gln-tRNA-synth"/>
</dbReference>
<evidence type="ECO:0000256" key="7">
    <source>
        <dbReference type="RuleBase" id="RU363037"/>
    </source>
</evidence>
<dbReference type="Gene3D" id="3.40.50.620">
    <property type="entry name" value="HUPs"/>
    <property type="match status" value="1"/>
</dbReference>
<keyword evidence="5 7" id="KW-0067">ATP-binding</keyword>
<dbReference type="EMBL" id="JAKZGS010000015">
    <property type="protein sequence ID" value="MCH7399403.1"/>
    <property type="molecule type" value="Genomic_DNA"/>
</dbReference>
<dbReference type="GO" id="GO:0016874">
    <property type="term" value="F:ligase activity"/>
    <property type="evidence" value="ECO:0007669"/>
    <property type="project" value="UniProtKB-KW"/>
</dbReference>
<dbReference type="SUPFAM" id="SSF52374">
    <property type="entry name" value="Nucleotidylyl transferase"/>
    <property type="match status" value="1"/>
</dbReference>
<keyword evidence="4" id="KW-0862">Zinc</keyword>
<evidence type="ECO:0000256" key="4">
    <source>
        <dbReference type="ARBA" id="ARBA00022833"/>
    </source>
</evidence>
<sequence length="297" mass="34156">MENFKLTRIAPTPSGFLHLGNLYSFLLTYSLANKYKSKILLRIDDLDSERIKKKYIQDIFDTLDFLEISFDLGPKNLKDFEHNFSAHHRLELYKKSIDELIGKKLIFACECSRNKIAKMHPRGFYTGHCQSLNVPHDRQDTSFRIITPIQNEVTIKTLTVRVSQKIPGILRDFVVRKKDGTPSYQLQSVIDDIHFGVDFIVRGNDLFGSSFAQSFLASQLRENNFSNITFHHHDLIMGKKNKKLSKSAGDTSIQFLRKRGKKKEDVFILLGKMLGLKEEIKCIEDFSSASFKSNLGI</sequence>
<keyword evidence="3 7" id="KW-0547">Nucleotide-binding</keyword>
<dbReference type="Pfam" id="PF00749">
    <property type="entry name" value="tRNA-synt_1c"/>
    <property type="match status" value="1"/>
</dbReference>
<dbReference type="PROSITE" id="PS00178">
    <property type="entry name" value="AA_TRNA_LIGASE_I"/>
    <property type="match status" value="1"/>
</dbReference>
<keyword evidence="1 7" id="KW-0436">Ligase</keyword>
<keyword evidence="7" id="KW-0648">Protein biosynthesis</keyword>
<accession>A0ABS9USC2</accession>
<dbReference type="RefSeq" id="WP_241275901.1">
    <property type="nucleotide sequence ID" value="NZ_JAKZGS010000015.1"/>
</dbReference>
<evidence type="ECO:0000256" key="3">
    <source>
        <dbReference type="ARBA" id="ARBA00022741"/>
    </source>
</evidence>
<dbReference type="InterPro" id="IPR049940">
    <property type="entry name" value="GluQ/Sye"/>
</dbReference>
<evidence type="ECO:0000313" key="10">
    <source>
        <dbReference type="Proteomes" id="UP001165488"/>
    </source>
</evidence>
<dbReference type="InterPro" id="IPR001412">
    <property type="entry name" value="aa-tRNA-synth_I_CS"/>
</dbReference>
<protein>
    <submittedName>
        <fullName evidence="9">Glutamate--tRNA ligase family protein</fullName>
    </submittedName>
</protein>
<name>A0ABS9USC2_9BACT</name>
<keyword evidence="6 7" id="KW-0030">Aminoacyl-tRNA synthetase</keyword>